<feature type="transmembrane region" description="Helical" evidence="10">
    <location>
        <begin position="30"/>
        <end position="49"/>
    </location>
</feature>
<keyword evidence="2" id="KW-1003">Cell membrane</keyword>
<dbReference type="PANTHER" id="PTHR21137">
    <property type="entry name" value="ODORANT RECEPTOR"/>
    <property type="match status" value="1"/>
</dbReference>
<feature type="transmembrane region" description="Helical" evidence="10">
    <location>
        <begin position="1780"/>
        <end position="1802"/>
    </location>
</feature>
<feature type="non-terminal residue" evidence="11">
    <location>
        <position position="2083"/>
    </location>
</feature>
<evidence type="ECO:0000256" key="10">
    <source>
        <dbReference type="SAM" id="Phobius"/>
    </source>
</evidence>
<evidence type="ECO:0000256" key="3">
    <source>
        <dbReference type="ARBA" id="ARBA00022606"/>
    </source>
</evidence>
<proteinExistence type="predicted"/>
<evidence type="ECO:0000256" key="6">
    <source>
        <dbReference type="ARBA" id="ARBA00022989"/>
    </source>
</evidence>
<feature type="transmembrane region" description="Helical" evidence="10">
    <location>
        <begin position="1293"/>
        <end position="1316"/>
    </location>
</feature>
<evidence type="ECO:0000256" key="1">
    <source>
        <dbReference type="ARBA" id="ARBA00004651"/>
    </source>
</evidence>
<dbReference type="PANTHER" id="PTHR21137:SF35">
    <property type="entry name" value="ODORANT RECEPTOR 19A-RELATED"/>
    <property type="match status" value="1"/>
</dbReference>
<feature type="transmembrane region" description="Helical" evidence="10">
    <location>
        <begin position="765"/>
        <end position="785"/>
    </location>
</feature>
<feature type="transmembrane region" description="Helical" evidence="10">
    <location>
        <begin position="250"/>
        <end position="272"/>
    </location>
</feature>
<feature type="transmembrane region" description="Helical" evidence="10">
    <location>
        <begin position="1961"/>
        <end position="1981"/>
    </location>
</feature>
<feature type="transmembrane region" description="Helical" evidence="10">
    <location>
        <begin position="1328"/>
        <end position="1346"/>
    </location>
</feature>
<dbReference type="GO" id="GO:0004984">
    <property type="term" value="F:olfactory receptor activity"/>
    <property type="evidence" value="ECO:0007669"/>
    <property type="project" value="InterPro"/>
</dbReference>
<feature type="transmembrane region" description="Helical" evidence="10">
    <location>
        <begin position="1358"/>
        <end position="1380"/>
    </location>
</feature>
<keyword evidence="7 10" id="KW-0472">Membrane</keyword>
<feature type="transmembrane region" description="Helical" evidence="10">
    <location>
        <begin position="582"/>
        <end position="602"/>
    </location>
</feature>
<dbReference type="Proteomes" id="UP000667349">
    <property type="component" value="Unassembled WGS sequence"/>
</dbReference>
<feature type="transmembrane region" description="Helical" evidence="10">
    <location>
        <begin position="1678"/>
        <end position="1696"/>
    </location>
</feature>
<gene>
    <name evidence="11" type="primary">Or46a_0</name>
    <name evidence="11" type="ORF">G6Z75_0013628</name>
</gene>
<feature type="transmembrane region" description="Helical" evidence="10">
    <location>
        <begin position="1239"/>
        <end position="1261"/>
    </location>
</feature>
<evidence type="ECO:0000313" key="12">
    <source>
        <dbReference type="Proteomes" id="UP000667349"/>
    </source>
</evidence>
<comment type="subcellular location">
    <subcellularLocation>
        <location evidence="1">Cell membrane</location>
        <topology evidence="1">Multi-pass membrane protein</topology>
    </subcellularLocation>
</comment>
<feature type="transmembrane region" description="Helical" evidence="10">
    <location>
        <begin position="1884"/>
        <end position="1904"/>
    </location>
</feature>
<feature type="transmembrane region" description="Helical" evidence="10">
    <location>
        <begin position="405"/>
        <end position="427"/>
    </location>
</feature>
<dbReference type="InterPro" id="IPR004117">
    <property type="entry name" value="7tm6_olfct_rcpt"/>
</dbReference>
<name>A0A836JI92_9HYME</name>
<feature type="transmembrane region" description="Helical" evidence="10">
    <location>
        <begin position="614"/>
        <end position="631"/>
    </location>
</feature>
<feature type="transmembrane region" description="Helical" evidence="10">
    <location>
        <begin position="469"/>
        <end position="489"/>
    </location>
</feature>
<feature type="transmembrane region" description="Helical" evidence="10">
    <location>
        <begin position="371"/>
        <end position="393"/>
    </location>
</feature>
<feature type="transmembrane region" description="Helical" evidence="10">
    <location>
        <begin position="898"/>
        <end position="918"/>
    </location>
</feature>
<keyword evidence="12" id="KW-1185">Reference proteome</keyword>
<evidence type="ECO:0000256" key="8">
    <source>
        <dbReference type="ARBA" id="ARBA00023170"/>
    </source>
</evidence>
<feature type="transmembrane region" description="Helical" evidence="10">
    <location>
        <begin position="662"/>
        <end position="682"/>
    </location>
</feature>
<feature type="transmembrane region" description="Helical" evidence="10">
    <location>
        <begin position="1716"/>
        <end position="1734"/>
    </location>
</feature>
<dbReference type="GO" id="GO:0007165">
    <property type="term" value="P:signal transduction"/>
    <property type="evidence" value="ECO:0007669"/>
    <property type="project" value="UniProtKB-KW"/>
</dbReference>
<feature type="transmembrane region" description="Helical" evidence="10">
    <location>
        <begin position="1117"/>
        <end position="1137"/>
    </location>
</feature>
<accession>A0A836JI92</accession>
<feature type="transmembrane region" description="Helical" evidence="10">
    <location>
        <begin position="509"/>
        <end position="528"/>
    </location>
</feature>
<feature type="transmembrane region" description="Helical" evidence="10">
    <location>
        <begin position="702"/>
        <end position="723"/>
    </location>
</feature>
<evidence type="ECO:0000313" key="11">
    <source>
        <dbReference type="EMBL" id="KAG5314812.1"/>
    </source>
</evidence>
<feature type="transmembrane region" description="Helical" evidence="10">
    <location>
        <begin position="219"/>
        <end position="244"/>
    </location>
</feature>
<dbReference type="GO" id="GO:0005549">
    <property type="term" value="F:odorant binding"/>
    <property type="evidence" value="ECO:0007669"/>
    <property type="project" value="InterPro"/>
</dbReference>
<keyword evidence="3" id="KW-0716">Sensory transduction</keyword>
<protein>
    <submittedName>
        <fullName evidence="11">OR46A protein</fullName>
    </submittedName>
</protein>
<sequence>MVIFSEYFLVVTQFMDIILIVDNIDDFATNTLMFLTIVAVCCKATIVVIRRNAINNLIQLLMETPCKPRDEDEIAIKTKFDTFIRSCLIKYMLLSMSSLTGVTIGSVVNIMQGYLPYRIWLPFNYTIPLAFWTISIHQIITLIFATMINVSTDILVFGLFLHTCAQFEIFESRLHKLVIYKTINYLGNAVSSLNKDKTEISECIRHHLSIYKYAKTVNVIFNQVLFVQFFASILVLCTSVYYLSIHIRNFSGILPFLVYTIGMFVQIYIYCWSGNEVILKSMSVGDAVYCMDWPLLSVNEKKQLLMVMVRSTIPIKFTSSFLITVSLQSYSSVITRKRRGSNMQILSLNFLIHSFCGIWRPNQWSSNGAKLMYNIFTFIVIFSEYFLVLTQFMDIVLIVDNIDDFATNTLMFLTIVAVCCKATVIVVRRNAITNLVQVLMKTPCKPCDEDEVAIQTKYDMFIRSCSIKYSLLATSSVTGTTIGSVLNIMQGHLPYRIWLPYNYNISTMFWATSVHQIITVIFSAMINIGTDTLVFGLILHTCAQLKIFESRVHKLMINRTIRYLENTFSPYAKTVNVIFNQVLFVQFFASILVLCTSVYYLSIHITELSGTATFLVYTIGMFVQIYIYCWSGNEVILKSMSVGDAIYCMDWPLLSVNEKKELLMVMIRSTIPIKFTSSFLITLSLQSYSNILKTSYSAFNSVLILTVNLFVAAVVCKATVVVIRRNAIISLIQVLLKSPCQPQDEDEIAIQTKFDKFIRLCSMKYLLLAIISLTGVIIGSVLNIMQGQLPCRIWLPLDYNVSLMFWIISIQQVIAIIAGTIINVGTETLVFGLILETCAQLEIFENRLHKLIHYKTVKYLENALCSLNEDKTEISKCIRHHLDIYKYAKTVNVIFNQVLFVQFFGSILILCTCIYYLSTHITELSEIGTLLVYIICMFVQIYVYCWSGNEVMLKSMSIGETIYCMDWPLLSITEKKELLMIMIRSTIPIKFTSSFMITLSLQSYSNVILIVDNIDDFATNTLMFLTIVAVCCKATVIVVRRNAIINLVQILLKAPYKPRDEDEVAIQTKFDKFIRSCSIKYSLLATSSVTGTTIGSVLNVMQGHLPYRIWLPCNYNVITFWIISVHQILTIIFATIINVGTETLVFGLILQTCAQLEIFKSRLHKFIIKKTVTYLGHARSLSNEDKTWISECIRHHLSIYKYAKTVNIIFNQVLFVQFFSSILVLCTSVYYLSMHIKELSAAASLLVYTICMFVQIFVYCWSGNEVMLKSMSIADAIYRMNWPLLSINEKKGLLMIMIRSTIPVKFTSSFLITLSLQSYSNVSIVCDLNMQILSLNFLIYTIGGIWRPVEWSSNGAKLLYNIFTFIIISSEYFVVLTQFLDIVFVVNNVDDFATNTLLFLSVVAICCKSTVIVVRRNAIINLVQVLLKAPYKPRDENEIAIQTKFDRFIRSCSIKYSLLATSSLTGGTIGSVLNVMQGHLPYRIWLPCNYNVSTIFWTISIHQMVTTIFATMINVGTETLIFGLILQTCAQFEILESRLHKLIINKTVKYLGHASCLLNENKAGLSECICHHLSIYKYAKTVNVIFNQVLFVQFFSSILILCTSVYYLSIHIEDLSAIASFLVYTICMFVQIYFYCWSGNEVIFKSTSIANAIYNMNWPLLSINEKRGLLMIMIRSTIPVKFTSSFLITLSLQSYSNVKQSSTFVQHSISCLKRDPIMQILSLNFFIYTIGGIWRPIEWSSNGAKLLYNIFTFMIISSEYFLLLTQFMDIIFVVNNVDDFATNTLMFLSIVAVCCKITVVVVRRKAIINLVQILLKAPYKPQDEDEIAIQAKFDKFIISCSIKYSLLATSSVTGTTIGSVLNVMQGHLPYRIWLPYNYTVSTTFWIISIHQIVTLIFATVINVGTETLVFGLILQTCAQFEILESRLHKLIINKTIKYLGRENSLNYYRYAKAVNVTFNQVLFVQFFSSILVLCTSVYYLSMHIKELSAAASLLVYTICMFVQIFVYCWSGNEVMLKSTSIADAIYRMNWPLLSINEKKGLLMIMIRSTIPVKFTSSFLITLSIQSYSNILKTSYSAFNILQK</sequence>
<dbReference type="GO" id="GO:0005886">
    <property type="term" value="C:plasma membrane"/>
    <property type="evidence" value="ECO:0007669"/>
    <property type="project" value="UniProtKB-SubCell"/>
</dbReference>
<keyword evidence="5" id="KW-0552">Olfaction</keyword>
<feature type="transmembrane region" description="Helical" evidence="10">
    <location>
        <begin position="91"/>
        <end position="115"/>
    </location>
</feature>
<keyword evidence="4 10" id="KW-0812">Transmembrane</keyword>
<comment type="caution">
    <text evidence="11">The sequence shown here is derived from an EMBL/GenBank/DDBJ whole genome shotgun (WGS) entry which is preliminary data.</text>
</comment>
<feature type="transmembrane region" description="Helical" evidence="10">
    <location>
        <begin position="1987"/>
        <end position="2009"/>
    </location>
</feature>
<feature type="transmembrane region" description="Helical" evidence="10">
    <location>
        <begin position="1584"/>
        <end position="1609"/>
    </location>
</feature>
<feature type="transmembrane region" description="Helical" evidence="10">
    <location>
        <begin position="135"/>
        <end position="161"/>
    </location>
</feature>
<feature type="transmembrane region" description="Helical" evidence="10">
    <location>
        <begin position="1392"/>
        <end position="1414"/>
    </location>
</feature>
<evidence type="ECO:0000256" key="9">
    <source>
        <dbReference type="ARBA" id="ARBA00023224"/>
    </source>
</evidence>
<feature type="transmembrane region" description="Helical" evidence="10">
    <location>
        <begin position="805"/>
        <end position="825"/>
    </location>
</feature>
<reference evidence="11" key="1">
    <citation type="submission" date="2020-02" db="EMBL/GenBank/DDBJ databases">
        <title>Relaxed selection underlies rapid genomic changes in the transitions from sociality to social parasitism in ants.</title>
        <authorList>
            <person name="Bi X."/>
        </authorList>
    </citation>
    <scope>NUCLEOTIDE SEQUENCE</scope>
    <source>
        <strain evidence="11">BGI-DK2013a</strain>
        <tissue evidence="11">Whole body</tissue>
    </source>
</reference>
<feature type="transmembrane region" description="Helical" evidence="10">
    <location>
        <begin position="1746"/>
        <end position="1768"/>
    </location>
</feature>
<evidence type="ECO:0000256" key="7">
    <source>
        <dbReference type="ARBA" id="ARBA00023136"/>
    </source>
</evidence>
<organism evidence="11 12">
    <name type="scientific">Acromyrmex insinuator</name>
    <dbReference type="NCBI Taxonomy" id="230686"/>
    <lineage>
        <taxon>Eukaryota</taxon>
        <taxon>Metazoa</taxon>
        <taxon>Ecdysozoa</taxon>
        <taxon>Arthropoda</taxon>
        <taxon>Hexapoda</taxon>
        <taxon>Insecta</taxon>
        <taxon>Pterygota</taxon>
        <taxon>Neoptera</taxon>
        <taxon>Endopterygota</taxon>
        <taxon>Hymenoptera</taxon>
        <taxon>Apocrita</taxon>
        <taxon>Aculeata</taxon>
        <taxon>Formicoidea</taxon>
        <taxon>Formicidae</taxon>
        <taxon>Myrmicinae</taxon>
        <taxon>Acromyrmex</taxon>
    </lineage>
</organism>
<feature type="transmembrane region" description="Helical" evidence="10">
    <location>
        <begin position="1844"/>
        <end position="1864"/>
    </location>
</feature>
<feature type="transmembrane region" description="Helical" evidence="10">
    <location>
        <begin position="1208"/>
        <end position="1233"/>
    </location>
</feature>
<feature type="transmembrane region" description="Helical" evidence="10">
    <location>
        <begin position="1615"/>
        <end position="1636"/>
    </location>
</feature>
<evidence type="ECO:0000256" key="4">
    <source>
        <dbReference type="ARBA" id="ARBA00022692"/>
    </source>
</evidence>
<dbReference type="Pfam" id="PF02949">
    <property type="entry name" value="7tm_6"/>
    <property type="match status" value="6"/>
</dbReference>
<feature type="transmembrane region" description="Helical" evidence="10">
    <location>
        <begin position="1017"/>
        <end position="1039"/>
    </location>
</feature>
<evidence type="ECO:0000256" key="5">
    <source>
        <dbReference type="ARBA" id="ARBA00022725"/>
    </source>
</evidence>
<feature type="non-terminal residue" evidence="11">
    <location>
        <position position="1"/>
    </location>
</feature>
<feature type="transmembrane region" description="Helical" evidence="10">
    <location>
        <begin position="991"/>
        <end position="1011"/>
    </location>
</feature>
<evidence type="ECO:0000256" key="2">
    <source>
        <dbReference type="ARBA" id="ARBA00022475"/>
    </source>
</evidence>
<keyword evidence="6 10" id="KW-1133">Transmembrane helix</keyword>
<dbReference type="EMBL" id="JAANHZ010000150">
    <property type="protein sequence ID" value="KAG5314812.1"/>
    <property type="molecule type" value="Genomic_DNA"/>
</dbReference>
<keyword evidence="9" id="KW-0807">Transducer</keyword>
<keyword evidence="8" id="KW-0675">Receptor</keyword>
<feature type="transmembrane region" description="Helical" evidence="10">
    <location>
        <begin position="930"/>
        <end position="947"/>
    </location>
</feature>